<keyword evidence="3" id="KW-1185">Reference proteome</keyword>
<evidence type="ECO:0000259" key="1">
    <source>
        <dbReference type="Pfam" id="PF03713"/>
    </source>
</evidence>
<dbReference type="Proteomes" id="UP000254425">
    <property type="component" value="Chromosome"/>
</dbReference>
<evidence type="ECO:0000313" key="2">
    <source>
        <dbReference type="EMBL" id="AXK34398.1"/>
    </source>
</evidence>
<accession>A0A345XRY2</accession>
<dbReference type="Pfam" id="PF03713">
    <property type="entry name" value="DUF305"/>
    <property type="match status" value="1"/>
</dbReference>
<feature type="domain" description="DUF305" evidence="1">
    <location>
        <begin position="45"/>
        <end position="201"/>
    </location>
</feature>
<reference evidence="2 3" key="1">
    <citation type="submission" date="2018-07" db="EMBL/GenBank/DDBJ databases">
        <title>Draft genome of the type strain Streptomyces armeniacus ATCC 15676.</title>
        <authorList>
            <person name="Labana P."/>
            <person name="Gosse J.T."/>
            <person name="Boddy C.N."/>
        </authorList>
    </citation>
    <scope>NUCLEOTIDE SEQUENCE [LARGE SCALE GENOMIC DNA]</scope>
    <source>
        <strain evidence="2 3">ATCC 15676</strain>
    </source>
</reference>
<dbReference type="PANTHER" id="PTHR36933:SF1">
    <property type="entry name" value="SLL0788 PROTEIN"/>
    <property type="match status" value="1"/>
</dbReference>
<organism evidence="2 3">
    <name type="scientific">Streptomyces armeniacus</name>
    <dbReference type="NCBI Taxonomy" id="83291"/>
    <lineage>
        <taxon>Bacteria</taxon>
        <taxon>Bacillati</taxon>
        <taxon>Actinomycetota</taxon>
        <taxon>Actinomycetes</taxon>
        <taxon>Kitasatosporales</taxon>
        <taxon>Streptomycetaceae</taxon>
        <taxon>Streptomyces</taxon>
    </lineage>
</organism>
<dbReference type="Gene3D" id="1.20.1260.10">
    <property type="match status" value="1"/>
</dbReference>
<name>A0A345XRY2_9ACTN</name>
<dbReference type="EMBL" id="CP031320">
    <property type="protein sequence ID" value="AXK34398.1"/>
    <property type="molecule type" value="Genomic_DNA"/>
</dbReference>
<sequence length="209" mass="23355">MSGLRRRWWPAALCTFVALWLAVLTLVVLTTQPWETERPGTDSADAGFARDMAVHHQQAVEMSFLVRDSTDDENVRRLAYDIINTQANQRGMLLGRLETWDLPKTSESPPMAWMGHDMDHKPQDGSRMPGMATDTQLDTLREATGEDAEVLYLQLMTAHHRGGVDMAREAAGRAEDRQLASLAKGMVRSQRSEMTLMAAMLKERGAKAS</sequence>
<dbReference type="PANTHER" id="PTHR36933">
    <property type="entry name" value="SLL0788 PROTEIN"/>
    <property type="match status" value="1"/>
</dbReference>
<dbReference type="InterPro" id="IPR012347">
    <property type="entry name" value="Ferritin-like"/>
</dbReference>
<dbReference type="KEGG" id="sarm:DVA86_18845"/>
<protein>
    <submittedName>
        <fullName evidence="2">DUF305 domain-containing protein</fullName>
    </submittedName>
</protein>
<proteinExistence type="predicted"/>
<gene>
    <name evidence="2" type="ORF">DVA86_18845</name>
</gene>
<dbReference type="InterPro" id="IPR005183">
    <property type="entry name" value="DUF305_CopM-like"/>
</dbReference>
<dbReference type="AlphaFoldDB" id="A0A345XRY2"/>
<evidence type="ECO:0000313" key="3">
    <source>
        <dbReference type="Proteomes" id="UP000254425"/>
    </source>
</evidence>